<accession>A0ABU4HV75</accession>
<evidence type="ECO:0000313" key="3">
    <source>
        <dbReference type="EMBL" id="MDW5597188.1"/>
    </source>
</evidence>
<reference evidence="4" key="1">
    <citation type="submission" date="2023-07" db="EMBL/GenBank/DDBJ databases">
        <title>Conexibacter stalactiti sp. nov., isolated from stalactites in a lava cave and emended description of the genus Conexibacter.</title>
        <authorList>
            <person name="Lee S.D."/>
        </authorList>
    </citation>
    <scope>NUCLEOTIDE SEQUENCE [LARGE SCALE GENOMIC DNA]</scope>
    <source>
        <strain evidence="4">KCTC 39840</strain>
    </source>
</reference>
<dbReference type="InterPro" id="IPR016035">
    <property type="entry name" value="Acyl_Trfase/lysoPLipase"/>
</dbReference>
<dbReference type="InterPro" id="IPR002641">
    <property type="entry name" value="PNPLA_dom"/>
</dbReference>
<sequence>MSAAWSGQVGIAFAAGGERLVAWYAGILAGLAAASAEQGEPFDGRRAGALVGTSAGAWAALQLAAGVDMEACARRLEARGGGAADAKRGAADAKRGADLFELMAQAYAATPGTPRERRRALAAIALERSPGGEEAFVAAAAARLPTERWPAPLRIAALDALSGERVSWGAADGVPLARALAAARSVPLLRPPVTIDGRPRIDGALASATSADLLSGVELAVVVTGSPADAAPGSVDAHWNAALDDELARLDAAGVRAHVLRADAADRVAIGPDPMSALTAPLAVRAGRRRGRELAILLRAQRASAQLSGRR</sequence>
<name>A0ABU4HV75_9ACTN</name>
<feature type="domain" description="PNPLA" evidence="2">
    <location>
        <begin position="12"/>
        <end position="212"/>
    </location>
</feature>
<dbReference type="EMBL" id="JAWSTH010000077">
    <property type="protein sequence ID" value="MDW5597188.1"/>
    <property type="molecule type" value="Genomic_DNA"/>
</dbReference>
<dbReference type="Pfam" id="PF01734">
    <property type="entry name" value="Patatin"/>
    <property type="match status" value="1"/>
</dbReference>
<dbReference type="RefSeq" id="WP_318599653.1">
    <property type="nucleotide sequence ID" value="NZ_JAWSTH010000077.1"/>
</dbReference>
<protein>
    <recommendedName>
        <fullName evidence="2">PNPLA domain-containing protein</fullName>
    </recommendedName>
</protein>
<dbReference type="Proteomes" id="UP001284601">
    <property type="component" value="Unassembled WGS sequence"/>
</dbReference>
<organism evidence="3 4">
    <name type="scientific">Conexibacter stalactiti</name>
    <dbReference type="NCBI Taxonomy" id="1940611"/>
    <lineage>
        <taxon>Bacteria</taxon>
        <taxon>Bacillati</taxon>
        <taxon>Actinomycetota</taxon>
        <taxon>Thermoleophilia</taxon>
        <taxon>Solirubrobacterales</taxon>
        <taxon>Conexibacteraceae</taxon>
        <taxon>Conexibacter</taxon>
    </lineage>
</organism>
<comment type="caution">
    <text evidence="3">The sequence shown here is derived from an EMBL/GenBank/DDBJ whole genome shotgun (WGS) entry which is preliminary data.</text>
</comment>
<evidence type="ECO:0000313" key="4">
    <source>
        <dbReference type="Proteomes" id="UP001284601"/>
    </source>
</evidence>
<reference evidence="3 4" key="2">
    <citation type="submission" date="2023-10" db="EMBL/GenBank/DDBJ databases">
        <authorList>
            <person name="Han X.F."/>
        </authorList>
    </citation>
    <scope>NUCLEOTIDE SEQUENCE [LARGE SCALE GENOMIC DNA]</scope>
    <source>
        <strain evidence="3 4">KCTC 39840</strain>
    </source>
</reference>
<evidence type="ECO:0000259" key="2">
    <source>
        <dbReference type="Pfam" id="PF01734"/>
    </source>
</evidence>
<dbReference type="SUPFAM" id="SSF52151">
    <property type="entry name" value="FabD/lysophospholipase-like"/>
    <property type="match status" value="1"/>
</dbReference>
<keyword evidence="4" id="KW-1185">Reference proteome</keyword>
<evidence type="ECO:0000256" key="1">
    <source>
        <dbReference type="ARBA" id="ARBA00023098"/>
    </source>
</evidence>
<gene>
    <name evidence="3" type="ORF">R7226_22770</name>
</gene>
<keyword evidence="1" id="KW-0443">Lipid metabolism</keyword>
<proteinExistence type="predicted"/>